<name>A0A8D1HU53_PIG</name>
<dbReference type="PANTHER" id="PTHR46949">
    <property type="entry name" value="LEUCINE REPEAT ADAPTER PROTEIN 25"/>
    <property type="match status" value="1"/>
</dbReference>
<evidence type="ECO:0000313" key="4">
    <source>
        <dbReference type="Proteomes" id="UP000694728"/>
    </source>
</evidence>
<dbReference type="Proteomes" id="UP000694728">
    <property type="component" value="Unplaced"/>
</dbReference>
<accession>A0A8D1HU53</accession>
<evidence type="ECO:0000256" key="1">
    <source>
        <dbReference type="ARBA" id="ARBA00038125"/>
    </source>
</evidence>
<dbReference type="PANTHER" id="PTHR46949:SF3">
    <property type="entry name" value="PROTEIN FAM89A"/>
    <property type="match status" value="1"/>
</dbReference>
<comment type="similarity">
    <text evidence="1">Belongs to the FAM89 family.</text>
</comment>
<organism evidence="3 4">
    <name type="scientific">Sus scrofa</name>
    <name type="common">Pig</name>
    <dbReference type="NCBI Taxonomy" id="9823"/>
    <lineage>
        <taxon>Eukaryota</taxon>
        <taxon>Metazoa</taxon>
        <taxon>Chordata</taxon>
        <taxon>Craniata</taxon>
        <taxon>Vertebrata</taxon>
        <taxon>Euteleostomi</taxon>
        <taxon>Mammalia</taxon>
        <taxon>Eutheria</taxon>
        <taxon>Laurasiatheria</taxon>
        <taxon>Artiodactyla</taxon>
        <taxon>Suina</taxon>
        <taxon>Suidae</taxon>
        <taxon>Sus</taxon>
    </lineage>
</organism>
<reference evidence="3" key="1">
    <citation type="submission" date="2025-08" db="UniProtKB">
        <authorList>
            <consortium name="Ensembl"/>
        </authorList>
    </citation>
    <scope>IDENTIFICATION</scope>
</reference>
<evidence type="ECO:0000256" key="2">
    <source>
        <dbReference type="ARBA" id="ARBA00049748"/>
    </source>
</evidence>
<protein>
    <recommendedName>
        <fullName evidence="2">Protein FAM89A</fullName>
    </recommendedName>
</protein>
<proteinExistence type="inferred from homology"/>
<evidence type="ECO:0000313" key="3">
    <source>
        <dbReference type="Ensembl" id="ENSSSCP00045024347.1"/>
    </source>
</evidence>
<dbReference type="AlphaFoldDB" id="A0A8D1HU53"/>
<dbReference type="Ensembl" id="ENSSSCT00045035076.1">
    <property type="protein sequence ID" value="ENSSSCP00045024347.1"/>
    <property type="gene ID" value="ENSSSCG00045020569.1"/>
</dbReference>
<sequence>MSLLCQLYSLYESIQEYKGACQAACSPDGTYALENGFFEEEEERGVCCSSAVGSPSLWTSAASSVCRWDLRGRWAANFCLGDLEALSNLTSWPAARSQGFTPKSIT</sequence>